<dbReference type="Proteomes" id="UP000818029">
    <property type="component" value="Chromosome A06"/>
</dbReference>
<accession>A0A1U8PTT0</accession>
<dbReference type="GeneID" id="107962622"/>
<sequence length="195" mass="22247">MASTRNGIVRRVEVNTNPRPLWGFPNSQLLVVIPSSNSVMNFKFLLKRPNPCDDLGSILSNFVMNQFVSGKPNSPDYNVVADIRTVHDFEPTHKPRFKVFIVSPRRSIQPQNIPNTPETVTDNMLVCFNTDLASRENSYVPEPFNLQIMIARNIVVKKSAVYNIHFWGNCSVQQSFVEMFVDRSIRNVTFKAKSL</sequence>
<dbReference type="PaxDb" id="3635-A0A1U8PTT0"/>
<keyword evidence="1" id="KW-1185">Reference proteome</keyword>
<dbReference type="KEGG" id="ghi:107962622"/>
<reference evidence="1" key="1">
    <citation type="journal article" date="2020" name="Nat. Genet.">
        <title>Genomic diversifications of five Gossypium allopolyploid species and their impact on cotton improvement.</title>
        <authorList>
            <person name="Chen Z.J."/>
            <person name="Sreedasyam A."/>
            <person name="Ando A."/>
            <person name="Song Q."/>
            <person name="De Santiago L.M."/>
            <person name="Hulse-Kemp A.M."/>
            <person name="Ding M."/>
            <person name="Ye W."/>
            <person name="Kirkbride R.C."/>
            <person name="Jenkins J."/>
            <person name="Plott C."/>
            <person name="Lovell J."/>
            <person name="Lin Y.M."/>
            <person name="Vaughn R."/>
            <person name="Liu B."/>
            <person name="Simpson S."/>
            <person name="Scheffler B.E."/>
            <person name="Wen L."/>
            <person name="Saski C.A."/>
            <person name="Grover C.E."/>
            <person name="Hu G."/>
            <person name="Conover J.L."/>
            <person name="Carlson J.W."/>
            <person name="Shu S."/>
            <person name="Boston L.B."/>
            <person name="Williams M."/>
            <person name="Peterson D.G."/>
            <person name="McGee K."/>
            <person name="Jones D.C."/>
            <person name="Wendel J.F."/>
            <person name="Stelly D.M."/>
            <person name="Grimwood J."/>
            <person name="Schmutz J."/>
        </authorList>
    </citation>
    <scope>NUCLEOTIDE SEQUENCE [LARGE SCALE GENOMIC DNA]</scope>
    <source>
        <strain evidence="1">cv. TM-1</strain>
    </source>
</reference>
<evidence type="ECO:0000313" key="2">
    <source>
        <dbReference type="RefSeq" id="XP_016754565.1"/>
    </source>
</evidence>
<dbReference type="RefSeq" id="XP_016754565.1">
    <property type="nucleotide sequence ID" value="XM_016899076.2"/>
</dbReference>
<dbReference type="OrthoDB" id="10500220at2759"/>
<evidence type="ECO:0000313" key="1">
    <source>
        <dbReference type="Proteomes" id="UP000818029"/>
    </source>
</evidence>
<reference evidence="2" key="2">
    <citation type="submission" date="2025-08" db="UniProtKB">
        <authorList>
            <consortium name="RefSeq"/>
        </authorList>
    </citation>
    <scope>IDENTIFICATION</scope>
</reference>
<proteinExistence type="predicted"/>
<protein>
    <submittedName>
        <fullName evidence="2">Uncharacterized protein</fullName>
    </submittedName>
</protein>
<name>A0A1U8PTT0_GOSHI</name>
<dbReference type="AlphaFoldDB" id="A0A1U8PTT0"/>
<gene>
    <name evidence="2" type="primary">LOC107962622</name>
</gene>
<organism evidence="1 2">
    <name type="scientific">Gossypium hirsutum</name>
    <name type="common">Upland cotton</name>
    <name type="synonym">Gossypium mexicanum</name>
    <dbReference type="NCBI Taxonomy" id="3635"/>
    <lineage>
        <taxon>Eukaryota</taxon>
        <taxon>Viridiplantae</taxon>
        <taxon>Streptophyta</taxon>
        <taxon>Embryophyta</taxon>
        <taxon>Tracheophyta</taxon>
        <taxon>Spermatophyta</taxon>
        <taxon>Magnoliopsida</taxon>
        <taxon>eudicotyledons</taxon>
        <taxon>Gunneridae</taxon>
        <taxon>Pentapetalae</taxon>
        <taxon>rosids</taxon>
        <taxon>malvids</taxon>
        <taxon>Malvales</taxon>
        <taxon>Malvaceae</taxon>
        <taxon>Malvoideae</taxon>
        <taxon>Gossypium</taxon>
    </lineage>
</organism>